<feature type="transmembrane region" description="Helical" evidence="1">
    <location>
        <begin position="67"/>
        <end position="83"/>
    </location>
</feature>
<keyword evidence="1" id="KW-0812">Transmembrane</keyword>
<keyword evidence="1" id="KW-0472">Membrane</keyword>
<proteinExistence type="predicted"/>
<feature type="domain" description="Acyltransferase 3" evidence="2">
    <location>
        <begin position="5"/>
        <end position="112"/>
    </location>
</feature>
<name>A0A1J1DKU9_ECOLX</name>
<accession>A0A1J1DKU9</accession>
<feature type="transmembrane region" description="Helical" evidence="1">
    <location>
        <begin position="95"/>
        <end position="118"/>
    </location>
</feature>
<protein>
    <recommendedName>
        <fullName evidence="2">Acyltransferase 3 domain-containing protein</fullName>
    </recommendedName>
</protein>
<dbReference type="AlphaFoldDB" id="A0A1J1DKU9"/>
<feature type="transmembrane region" description="Helical" evidence="1">
    <location>
        <begin position="5"/>
        <end position="23"/>
    </location>
</feature>
<dbReference type="Pfam" id="PF01757">
    <property type="entry name" value="Acyl_transf_3"/>
    <property type="match status" value="1"/>
</dbReference>
<feature type="transmembrane region" description="Helical" evidence="1">
    <location>
        <begin position="29"/>
        <end position="46"/>
    </location>
</feature>
<evidence type="ECO:0000313" key="3">
    <source>
        <dbReference type="EMBL" id="BAV90553.1"/>
    </source>
</evidence>
<sequence>MLLCIVGYIITIIFTLINFHVFGNNQASYGIGMNMAFCAIGLFILFQSIKESVITRNITKLSKYTHDVYLTHIFMMYYISAYIKIATTNDTFNSLLTVVASFIMALIFPFVIDNVVILRMINKLKLRSI</sequence>
<dbReference type="GO" id="GO:0016747">
    <property type="term" value="F:acyltransferase activity, transferring groups other than amino-acyl groups"/>
    <property type="evidence" value="ECO:0007669"/>
    <property type="project" value="InterPro"/>
</dbReference>
<evidence type="ECO:0000256" key="1">
    <source>
        <dbReference type="SAM" id="Phobius"/>
    </source>
</evidence>
<dbReference type="RefSeq" id="WP_349812798.1">
    <property type="nucleotide sequence ID" value="NZ_CP054662.1"/>
</dbReference>
<organism evidence="3">
    <name type="scientific">Escherichia coli</name>
    <dbReference type="NCBI Taxonomy" id="562"/>
    <lineage>
        <taxon>Bacteria</taxon>
        <taxon>Pseudomonadati</taxon>
        <taxon>Pseudomonadota</taxon>
        <taxon>Gammaproteobacteria</taxon>
        <taxon>Enterobacterales</taxon>
        <taxon>Enterobacteriaceae</taxon>
        <taxon>Escherichia</taxon>
    </lineage>
</organism>
<dbReference type="InterPro" id="IPR002656">
    <property type="entry name" value="Acyl_transf_3_dom"/>
</dbReference>
<evidence type="ECO:0000259" key="2">
    <source>
        <dbReference type="Pfam" id="PF01757"/>
    </source>
</evidence>
<keyword evidence="1" id="KW-1133">Transmembrane helix</keyword>
<dbReference type="EMBL" id="LC177554">
    <property type="protein sequence ID" value="BAV90553.1"/>
    <property type="molecule type" value="Genomic_DNA"/>
</dbReference>
<reference evidence="3" key="1">
    <citation type="journal article" date="2017" name="Microb. Genom.">
        <title>An untypeable enterotoxigenic Escherichia coli represents one of the dominant types causing human disease.</title>
        <authorList>
            <person name="Iguchi A."/>
            <person name="von Mentzer A."/>
            <person name="Kikuchi T."/>
            <person name="Thomson N.R."/>
        </authorList>
    </citation>
    <scope>NUCLEOTIDE SEQUENCE</scope>
    <source>
        <strain evidence="3">E1647</strain>
    </source>
</reference>